<dbReference type="EMBL" id="BRYB01000548">
    <property type="protein sequence ID" value="GMI32482.1"/>
    <property type="molecule type" value="Genomic_DNA"/>
</dbReference>
<dbReference type="PROSITE" id="PS50020">
    <property type="entry name" value="WW_DOMAIN_2"/>
    <property type="match status" value="1"/>
</dbReference>
<evidence type="ECO:0000313" key="15">
    <source>
        <dbReference type="Proteomes" id="UP001165060"/>
    </source>
</evidence>
<comment type="caution">
    <text evidence="14">The sequence shown here is derived from an EMBL/GenBank/DDBJ whole genome shotgun (WGS) entry which is preliminary data.</text>
</comment>
<name>A0ABQ6MSN4_9STRA</name>
<feature type="region of interest" description="Disordered" evidence="10">
    <location>
        <begin position="1324"/>
        <end position="1344"/>
    </location>
</feature>
<evidence type="ECO:0000256" key="10">
    <source>
        <dbReference type="SAM" id="MobiDB-lite"/>
    </source>
</evidence>
<feature type="transmembrane region" description="Helical" evidence="11">
    <location>
        <begin position="1170"/>
        <end position="1190"/>
    </location>
</feature>
<dbReference type="PANTHER" id="PTHR10519:SF20">
    <property type="entry name" value="G-PROTEIN COUPLED RECEPTOR 156-RELATED"/>
    <property type="match status" value="1"/>
</dbReference>
<feature type="compositionally biased region" description="Pro residues" evidence="10">
    <location>
        <begin position="62"/>
        <end position="90"/>
    </location>
</feature>
<dbReference type="PROSITE" id="PS50194">
    <property type="entry name" value="FILAMIN_REPEAT"/>
    <property type="match status" value="1"/>
</dbReference>
<dbReference type="SUPFAM" id="SSF81296">
    <property type="entry name" value="E set domains"/>
    <property type="match status" value="1"/>
</dbReference>
<dbReference type="Pfam" id="PF00397">
    <property type="entry name" value="WW"/>
    <property type="match status" value="1"/>
</dbReference>
<feature type="transmembrane region" description="Helical" evidence="11">
    <location>
        <begin position="1004"/>
        <end position="1025"/>
    </location>
</feature>
<evidence type="ECO:0000256" key="4">
    <source>
        <dbReference type="ARBA" id="ARBA00023040"/>
    </source>
</evidence>
<dbReference type="CDD" id="cd00201">
    <property type="entry name" value="WW"/>
    <property type="match status" value="1"/>
</dbReference>
<evidence type="ECO:0000256" key="8">
    <source>
        <dbReference type="ARBA" id="ARBA00023224"/>
    </source>
</evidence>
<feature type="region of interest" description="Disordered" evidence="10">
    <location>
        <begin position="58"/>
        <end position="118"/>
    </location>
</feature>
<keyword evidence="4" id="KW-0297">G-protein coupled receptor</keyword>
<protein>
    <recommendedName>
        <fullName evidence="16">G-protein coupled receptors family 3 profile domain-containing protein</fullName>
    </recommendedName>
</protein>
<dbReference type="Gene3D" id="2.60.40.10">
    <property type="entry name" value="Immunoglobulins"/>
    <property type="match status" value="1"/>
</dbReference>
<feature type="compositionally biased region" description="Low complexity" evidence="10">
    <location>
        <begin position="91"/>
        <end position="105"/>
    </location>
</feature>
<evidence type="ECO:0000256" key="5">
    <source>
        <dbReference type="ARBA" id="ARBA00023136"/>
    </source>
</evidence>
<accession>A0ABQ6MSN4</accession>
<gene>
    <name evidence="14" type="ORF">TeGR_g7306</name>
</gene>
<evidence type="ECO:0000259" key="13">
    <source>
        <dbReference type="PROSITE" id="PS50259"/>
    </source>
</evidence>
<proteinExistence type="predicted"/>
<evidence type="ECO:0000256" key="7">
    <source>
        <dbReference type="ARBA" id="ARBA00023180"/>
    </source>
</evidence>
<dbReference type="PROSITE" id="PS50259">
    <property type="entry name" value="G_PROTEIN_RECEP_F3_4"/>
    <property type="match status" value="1"/>
</dbReference>
<feature type="domain" description="WW" evidence="12">
    <location>
        <begin position="1347"/>
        <end position="1380"/>
    </location>
</feature>
<dbReference type="InterPro" id="IPR017978">
    <property type="entry name" value="GPCR_3_C"/>
</dbReference>
<feature type="region of interest" description="Disordered" evidence="10">
    <location>
        <begin position="164"/>
        <end position="214"/>
    </location>
</feature>
<dbReference type="PANTHER" id="PTHR10519">
    <property type="entry name" value="GABA-B RECEPTOR"/>
    <property type="match status" value="1"/>
</dbReference>
<feature type="transmembrane region" description="Helical" evidence="11">
    <location>
        <begin position="1137"/>
        <end position="1158"/>
    </location>
</feature>
<evidence type="ECO:0000256" key="9">
    <source>
        <dbReference type="PROSITE-ProRule" id="PRU00087"/>
    </source>
</evidence>
<keyword evidence="2 11" id="KW-0812">Transmembrane</keyword>
<dbReference type="Pfam" id="PF00003">
    <property type="entry name" value="7tm_3"/>
    <property type="match status" value="1"/>
</dbReference>
<reference evidence="14 15" key="1">
    <citation type="journal article" date="2023" name="Commun. Biol.">
        <title>Genome analysis of Parmales, the sister group of diatoms, reveals the evolutionary specialization of diatoms from phago-mixotrophs to photoautotrophs.</title>
        <authorList>
            <person name="Ban H."/>
            <person name="Sato S."/>
            <person name="Yoshikawa S."/>
            <person name="Yamada K."/>
            <person name="Nakamura Y."/>
            <person name="Ichinomiya M."/>
            <person name="Sato N."/>
            <person name="Blanc-Mathieu R."/>
            <person name="Endo H."/>
            <person name="Kuwata A."/>
            <person name="Ogata H."/>
        </authorList>
    </citation>
    <scope>NUCLEOTIDE SEQUENCE [LARGE SCALE GENOMIC DNA]</scope>
</reference>
<dbReference type="SMART" id="SM00456">
    <property type="entry name" value="WW"/>
    <property type="match status" value="1"/>
</dbReference>
<dbReference type="Proteomes" id="UP001165060">
    <property type="component" value="Unassembled WGS sequence"/>
</dbReference>
<evidence type="ECO:0000313" key="14">
    <source>
        <dbReference type="EMBL" id="GMI32482.1"/>
    </source>
</evidence>
<feature type="transmembrane region" description="Helical" evidence="11">
    <location>
        <begin position="1046"/>
        <end position="1066"/>
    </location>
</feature>
<dbReference type="InterPro" id="IPR001202">
    <property type="entry name" value="WW_dom"/>
</dbReference>
<keyword evidence="15" id="KW-1185">Reference proteome</keyword>
<keyword evidence="6" id="KW-0675">Receptor</keyword>
<feature type="transmembrane region" description="Helical" evidence="11">
    <location>
        <begin position="940"/>
        <end position="960"/>
    </location>
</feature>
<evidence type="ECO:0000256" key="11">
    <source>
        <dbReference type="SAM" id="Phobius"/>
    </source>
</evidence>
<evidence type="ECO:0000256" key="2">
    <source>
        <dbReference type="ARBA" id="ARBA00022692"/>
    </source>
</evidence>
<dbReference type="InterPro" id="IPR001298">
    <property type="entry name" value="Filamin/ABP280_rpt"/>
</dbReference>
<dbReference type="InterPro" id="IPR014756">
    <property type="entry name" value="Ig_E-set"/>
</dbReference>
<comment type="subcellular location">
    <subcellularLocation>
        <location evidence="1">Membrane</location>
        <topology evidence="1">Multi-pass membrane protein</topology>
    </subcellularLocation>
</comment>
<keyword evidence="8" id="KW-0807">Transducer</keyword>
<evidence type="ECO:0000256" key="1">
    <source>
        <dbReference type="ARBA" id="ARBA00004141"/>
    </source>
</evidence>
<dbReference type="SUPFAM" id="SSF51045">
    <property type="entry name" value="WW domain"/>
    <property type="match status" value="1"/>
</dbReference>
<feature type="repeat" description="Filamin" evidence="9">
    <location>
        <begin position="689"/>
        <end position="787"/>
    </location>
</feature>
<dbReference type="InterPro" id="IPR017868">
    <property type="entry name" value="Filamin/ABP280_repeat-like"/>
</dbReference>
<feature type="compositionally biased region" description="Low complexity" evidence="10">
    <location>
        <begin position="176"/>
        <end position="187"/>
    </location>
</feature>
<organism evidence="14 15">
    <name type="scientific">Tetraparma gracilis</name>
    <dbReference type="NCBI Taxonomy" id="2962635"/>
    <lineage>
        <taxon>Eukaryota</taxon>
        <taxon>Sar</taxon>
        <taxon>Stramenopiles</taxon>
        <taxon>Ochrophyta</taxon>
        <taxon>Bolidophyceae</taxon>
        <taxon>Parmales</taxon>
        <taxon>Triparmaceae</taxon>
        <taxon>Tetraparma</taxon>
    </lineage>
</organism>
<keyword evidence="5 11" id="KW-0472">Membrane</keyword>
<dbReference type="InterPro" id="IPR002455">
    <property type="entry name" value="GPCR3_GABA-B"/>
</dbReference>
<evidence type="ECO:0008006" key="16">
    <source>
        <dbReference type="Google" id="ProtNLM"/>
    </source>
</evidence>
<dbReference type="Gene3D" id="2.20.70.10">
    <property type="match status" value="1"/>
</dbReference>
<feature type="compositionally biased region" description="Low complexity" evidence="10">
    <location>
        <begin position="197"/>
        <end position="209"/>
    </location>
</feature>
<dbReference type="InterPro" id="IPR013783">
    <property type="entry name" value="Ig-like_fold"/>
</dbReference>
<dbReference type="InterPro" id="IPR036020">
    <property type="entry name" value="WW_dom_sf"/>
</dbReference>
<feature type="region of interest" description="Disordered" evidence="10">
    <location>
        <begin position="1213"/>
        <end position="1250"/>
    </location>
</feature>
<feature type="transmembrane region" description="Helical" evidence="11">
    <location>
        <begin position="972"/>
        <end position="992"/>
    </location>
</feature>
<feature type="compositionally biased region" description="Polar residues" evidence="10">
    <location>
        <begin position="1326"/>
        <end position="1337"/>
    </location>
</feature>
<keyword evidence="3 11" id="KW-1133">Transmembrane helix</keyword>
<keyword evidence="7" id="KW-0325">Glycoprotein</keyword>
<evidence type="ECO:0000259" key="12">
    <source>
        <dbReference type="PROSITE" id="PS50020"/>
    </source>
</evidence>
<sequence length="1382" mass="148828">MSGGAYCQDDLVAWNGYMVYHVCTACSSGYTASSRNYNTAALGCSDISSVIEECSLITASPTPSPTASPTPRPTRSPTVSPTPSPTPNPTTSPTLNPTVSPTTSPTPAPTRGNCADGTKNGFETDTDCGGSECPGCASDRVCALDSDCLSDNCFGGACGAAPTAAPTLAPSPAPTLSPTLFPTQSPTTLPPTPAPTRAPTLSPTHAPTGSPTPAPTPWYGCDEKGCWTGTEKCCESIQTNVFVTSKITERVLFFDFYRGQYQTFAENTDATGYLEMSVAGGGSVDFNYDGSALYFSRRNGEGLQNSDRSEVDIYGDGTSSSNRWARAGSVERFHAQLGKWDGTAVTCTMVADLFGNASHVFTPGAMRGADHDHWDGGLLWVADDSVNAILLLHEDEPTLRIMFQDETCDVVDFAVPVKYGSQSVNGNILLVMCADGRIIKKTFVPTPEVSVVATLDLAKHIPRSIEFKQRGAGEGEVPDAYFVAVAVVDPTLSGPHILHFLTSEVEPTAGLLFLEDVKGTREGVDIRMLRGNANGLLYATDGQYGLPLIIDPTIGVIGQTGQRWGHLADSYSLAFAKTAFGGRSKVTFKEDLPTTLVAGNKYPYSVTLYDADRNPVQAETLLTGWVEGGQESAFETRLLDGSITRQEGGDGNVYTGNLDVTEVGRWTFFVTLSGLNMRVGDDYRVIVVPGATDAAHTRTTVTSRDVVAGNRASFTILAYDEYGNAKTEGGDSAGFSFEHDAIVTSDIVDNGDGSYALEIGSNAANVYSVKIMYEGQVIQNSPVSLVVFPAPVAANVTEVASGSLDKFTDEKENILRITPKDRFGNVVHGNQVFEMFNVTIVSSVSGEELRLSHKFELDGSIVYAFNVTRVITDDNYDMKKSAALLDLSVRITATFSGEPLMYVSSESLDTGQKLVSWKMQPATMWLLAIPDDMSMQVTKGVSSIVIIYIGVLALLTFIWRNENAIKFSQKRILYLILLGCFVYMLGAILFSIPEYSSSHAGCVMQLYLCVIGLWTTLLCVGGKTYRIFKIAYNKSHKRIAITDVFLLTRIGAVLLIVTGAITYEVITNPEVGIATLEAEPWLDRRGTEHITLVNSCVFGSDIFQYALGGATICLVGVITVLASMCRKIPSAFSESKWIMLAVYTLCGLAAGFVCVALVAELEVNNPTTYLYAVTLSADMTVTSFLFFMFIPKFHAVMSRQVLEVGDITRKIDKDRNERAGGAKSSGSHGGGVARASTGMSGRGGARGSGVEMGQVNVTYAHGHSSRMNSFDSASSFVSATHTNPMQSINEDGKEQAAKGVEKELRDRVAKLEKALAEEKKKKVNRLMTQASRRSTVGSGRESAMTHIPSGSNWEVYFDDSGFEYFYNKVTQECTYDKPVKWL</sequence>
<evidence type="ECO:0000256" key="6">
    <source>
        <dbReference type="ARBA" id="ARBA00023170"/>
    </source>
</evidence>
<evidence type="ECO:0000256" key="3">
    <source>
        <dbReference type="ARBA" id="ARBA00022989"/>
    </source>
</evidence>
<feature type="transmembrane region" description="Helical" evidence="11">
    <location>
        <begin position="1102"/>
        <end position="1125"/>
    </location>
</feature>
<feature type="domain" description="G-protein coupled receptors family 3 profile" evidence="13">
    <location>
        <begin position="1088"/>
        <end position="1199"/>
    </location>
</feature>
<dbReference type="SMART" id="SM00557">
    <property type="entry name" value="IG_FLMN"/>
    <property type="match status" value="1"/>
</dbReference>